<dbReference type="GO" id="GO:0016301">
    <property type="term" value="F:kinase activity"/>
    <property type="evidence" value="ECO:0007669"/>
    <property type="project" value="UniProtKB-KW"/>
</dbReference>
<dbReference type="EMBL" id="LXQA010032750">
    <property type="protein sequence ID" value="MCH96599.1"/>
    <property type="molecule type" value="Genomic_DNA"/>
</dbReference>
<name>A0A392NBK9_9FABA</name>
<keyword evidence="1" id="KW-0418">Kinase</keyword>
<protein>
    <submittedName>
        <fullName evidence="1">Kinase-like protein</fullName>
    </submittedName>
</protein>
<proteinExistence type="predicted"/>
<dbReference type="Proteomes" id="UP000265520">
    <property type="component" value="Unassembled WGS sequence"/>
</dbReference>
<evidence type="ECO:0000313" key="2">
    <source>
        <dbReference type="Proteomes" id="UP000265520"/>
    </source>
</evidence>
<feature type="non-terminal residue" evidence="1">
    <location>
        <position position="58"/>
    </location>
</feature>
<keyword evidence="1" id="KW-0808">Transferase</keyword>
<comment type="caution">
    <text evidence="1">The sequence shown here is derived from an EMBL/GenBank/DDBJ whole genome shotgun (WGS) entry which is preliminary data.</text>
</comment>
<accession>A0A392NBK9</accession>
<dbReference type="AlphaFoldDB" id="A0A392NBK9"/>
<keyword evidence="2" id="KW-1185">Reference proteome</keyword>
<reference evidence="1 2" key="1">
    <citation type="journal article" date="2018" name="Front. Plant Sci.">
        <title>Red Clover (Trifolium pratense) and Zigzag Clover (T. medium) - A Picture of Genomic Similarities and Differences.</title>
        <authorList>
            <person name="Dluhosova J."/>
            <person name="Istvanek J."/>
            <person name="Nedelnik J."/>
            <person name="Repkova J."/>
        </authorList>
    </citation>
    <scope>NUCLEOTIDE SEQUENCE [LARGE SCALE GENOMIC DNA]</scope>
    <source>
        <strain evidence="2">cv. 10/8</strain>
        <tissue evidence="1">Leaf</tissue>
    </source>
</reference>
<evidence type="ECO:0000313" key="1">
    <source>
        <dbReference type="EMBL" id="MCH96599.1"/>
    </source>
</evidence>
<sequence>MYLTSWPLEHDARRGNDNISCMDIRRMMFYGFELSWLNSHCKDGWTAFVDHNNQLRCA</sequence>
<organism evidence="1 2">
    <name type="scientific">Trifolium medium</name>
    <dbReference type="NCBI Taxonomy" id="97028"/>
    <lineage>
        <taxon>Eukaryota</taxon>
        <taxon>Viridiplantae</taxon>
        <taxon>Streptophyta</taxon>
        <taxon>Embryophyta</taxon>
        <taxon>Tracheophyta</taxon>
        <taxon>Spermatophyta</taxon>
        <taxon>Magnoliopsida</taxon>
        <taxon>eudicotyledons</taxon>
        <taxon>Gunneridae</taxon>
        <taxon>Pentapetalae</taxon>
        <taxon>rosids</taxon>
        <taxon>fabids</taxon>
        <taxon>Fabales</taxon>
        <taxon>Fabaceae</taxon>
        <taxon>Papilionoideae</taxon>
        <taxon>50 kb inversion clade</taxon>
        <taxon>NPAAA clade</taxon>
        <taxon>Hologalegina</taxon>
        <taxon>IRL clade</taxon>
        <taxon>Trifolieae</taxon>
        <taxon>Trifolium</taxon>
    </lineage>
</organism>